<evidence type="ECO:0000313" key="1">
    <source>
        <dbReference type="EMBL" id="HIQ82201.1"/>
    </source>
</evidence>
<dbReference type="EMBL" id="DVFZ01000036">
    <property type="protein sequence ID" value="HIQ82201.1"/>
    <property type="molecule type" value="Genomic_DNA"/>
</dbReference>
<protein>
    <submittedName>
        <fullName evidence="1">Uncharacterized protein</fullName>
    </submittedName>
</protein>
<sequence>MIFQQINEAISNVSGVESSHWNEILTHIRFSVDGIEIGRKGNAITMRLDNDDLSFYNNGVRVAYISNNKLFITDGQFLRSLQIGSHAFVLEDNGSVSFLYLGDDDE</sequence>
<comment type="caution">
    <text evidence="1">The sequence shown here is derived from an EMBL/GenBank/DDBJ whole genome shotgun (WGS) entry which is preliminary data.</text>
</comment>
<reference evidence="1" key="2">
    <citation type="journal article" date="2021" name="PeerJ">
        <title>Extensive microbial diversity within the chicken gut microbiome revealed by metagenomics and culture.</title>
        <authorList>
            <person name="Gilroy R."/>
            <person name="Ravi A."/>
            <person name="Getino M."/>
            <person name="Pursley I."/>
            <person name="Horton D.L."/>
            <person name="Alikhan N.F."/>
            <person name="Baker D."/>
            <person name="Gharbi K."/>
            <person name="Hall N."/>
            <person name="Watson M."/>
            <person name="Adriaenssens E.M."/>
            <person name="Foster-Nyarko E."/>
            <person name="Jarju S."/>
            <person name="Secka A."/>
            <person name="Antonio M."/>
            <person name="Oren A."/>
            <person name="Chaudhuri R.R."/>
            <person name="La Ragione R."/>
            <person name="Hildebrand F."/>
            <person name="Pallen M.J."/>
        </authorList>
    </citation>
    <scope>NUCLEOTIDE SEQUENCE</scope>
    <source>
        <strain evidence="1">ChiSjej6B24-2974</strain>
    </source>
</reference>
<accession>A0A9D0ZMK1</accession>
<organism evidence="1 2">
    <name type="scientific">Candidatus Pullichristensenella stercorigallinarum</name>
    <dbReference type="NCBI Taxonomy" id="2840909"/>
    <lineage>
        <taxon>Bacteria</taxon>
        <taxon>Bacillati</taxon>
        <taxon>Bacillota</taxon>
        <taxon>Clostridia</taxon>
        <taxon>Candidatus Pullichristensenella</taxon>
    </lineage>
</organism>
<proteinExistence type="predicted"/>
<dbReference type="AlphaFoldDB" id="A0A9D0ZMK1"/>
<name>A0A9D0ZMK1_9FIRM</name>
<evidence type="ECO:0000313" key="2">
    <source>
        <dbReference type="Proteomes" id="UP000824260"/>
    </source>
</evidence>
<gene>
    <name evidence="1" type="ORF">IAA52_03780</name>
</gene>
<reference evidence="1" key="1">
    <citation type="submission" date="2020-10" db="EMBL/GenBank/DDBJ databases">
        <authorList>
            <person name="Gilroy R."/>
        </authorList>
    </citation>
    <scope>NUCLEOTIDE SEQUENCE</scope>
    <source>
        <strain evidence="1">ChiSjej6B24-2974</strain>
    </source>
</reference>
<dbReference type="Proteomes" id="UP000824260">
    <property type="component" value="Unassembled WGS sequence"/>
</dbReference>